<protein>
    <submittedName>
        <fullName evidence="1">Uncharacterized protein</fullName>
    </submittedName>
</protein>
<evidence type="ECO:0000313" key="2">
    <source>
        <dbReference type="Proteomes" id="UP000004810"/>
    </source>
</evidence>
<organism evidence="1 2">
    <name type="scientific">Wuchereria bancrofti</name>
    <dbReference type="NCBI Taxonomy" id="6293"/>
    <lineage>
        <taxon>Eukaryota</taxon>
        <taxon>Metazoa</taxon>
        <taxon>Ecdysozoa</taxon>
        <taxon>Nematoda</taxon>
        <taxon>Chromadorea</taxon>
        <taxon>Rhabditida</taxon>
        <taxon>Spirurina</taxon>
        <taxon>Spiruromorpha</taxon>
        <taxon>Filarioidea</taxon>
        <taxon>Onchocercidae</taxon>
        <taxon>Wuchereria</taxon>
    </lineage>
</organism>
<sequence length="82" mass="9313">MHHIGIDRVFRQLFARRNGVGKRFKDASLSDLRVFHCRNLKMQSVASLELWSKLSLGSDFGRDDVSPVIQKPIINDGGSQCR</sequence>
<evidence type="ECO:0000313" key="1">
    <source>
        <dbReference type="EMBL" id="EJW84896.1"/>
    </source>
</evidence>
<accession>J9EQS8</accession>
<dbReference type="EMBL" id="ADBV01001409">
    <property type="protein sequence ID" value="EJW84896.1"/>
    <property type="molecule type" value="Genomic_DNA"/>
</dbReference>
<dbReference type="AlphaFoldDB" id="J9EQS8"/>
<name>J9EQS8_WUCBA</name>
<proteinExistence type="predicted"/>
<gene>
    <name evidence="1" type="ORF">WUBG_04193</name>
</gene>
<reference evidence="2" key="1">
    <citation type="submission" date="2012-08" db="EMBL/GenBank/DDBJ databases">
        <title>The Genome Sequence of Wuchereria bancrofti.</title>
        <authorList>
            <person name="Nutman T.B."/>
            <person name="Fink D.L."/>
            <person name="Russ C."/>
            <person name="Young S."/>
            <person name="Zeng Q."/>
            <person name="Koehrsen M."/>
            <person name="Alvarado L."/>
            <person name="Berlin A."/>
            <person name="Chapman S.B."/>
            <person name="Chen Z."/>
            <person name="Freedman E."/>
            <person name="Gellesch M."/>
            <person name="Goldberg J."/>
            <person name="Griggs A."/>
            <person name="Gujja S."/>
            <person name="Heilman E.R."/>
            <person name="Heiman D."/>
            <person name="Hepburn T."/>
            <person name="Howarth C."/>
            <person name="Jen D."/>
            <person name="Larson L."/>
            <person name="Lewis B."/>
            <person name="Mehta T."/>
            <person name="Park D."/>
            <person name="Pearson M."/>
            <person name="Roberts A."/>
            <person name="Saif S."/>
            <person name="Shea T."/>
            <person name="Shenoy N."/>
            <person name="Sisk P."/>
            <person name="Stolte C."/>
            <person name="Sykes S."/>
            <person name="Walk T."/>
            <person name="White J."/>
            <person name="Yandava C."/>
            <person name="Haas B."/>
            <person name="Henn M.R."/>
            <person name="Nusbaum C."/>
            <person name="Birren B."/>
        </authorList>
    </citation>
    <scope>NUCLEOTIDE SEQUENCE [LARGE SCALE GENOMIC DNA]</scope>
    <source>
        <strain evidence="2">NA</strain>
    </source>
</reference>
<comment type="caution">
    <text evidence="1">The sequence shown here is derived from an EMBL/GenBank/DDBJ whole genome shotgun (WGS) entry which is preliminary data.</text>
</comment>
<dbReference type="Proteomes" id="UP000004810">
    <property type="component" value="Unassembled WGS sequence"/>
</dbReference>